<evidence type="ECO:0000313" key="1">
    <source>
        <dbReference type="EMBL" id="ACT58321.1"/>
    </source>
</evidence>
<dbReference type="EMBL" id="CP001678">
    <property type="protein sequence ID" value="ACT58321.1"/>
    <property type="molecule type" value="Genomic_DNA"/>
</dbReference>
<dbReference type="HOGENOM" id="CLU_097548_0_0_5"/>
<proteinExistence type="predicted"/>
<name>C6XNR8_HIRBI</name>
<gene>
    <name evidence="1" type="ordered locus">Hbal_0619</name>
</gene>
<dbReference type="Proteomes" id="UP000002745">
    <property type="component" value="Chromosome"/>
</dbReference>
<protein>
    <submittedName>
        <fullName evidence="1">Uncharacterized protein</fullName>
    </submittedName>
</protein>
<dbReference type="AlphaFoldDB" id="C6XNR8"/>
<dbReference type="STRING" id="582402.Hbal_0619"/>
<keyword evidence="2" id="KW-1185">Reference proteome</keyword>
<dbReference type="RefSeq" id="WP_015826471.1">
    <property type="nucleotide sequence ID" value="NC_012982.1"/>
</dbReference>
<dbReference type="KEGG" id="hba:Hbal_0619"/>
<sequence length="240" mass="27550">MRQMDSWDRIVFLDKFDVWRLSEELSIKDSALLINWYLPEQFEHVEGWGHSDQPSGYLATRNAICGAIRRKKLNAQNVWNVEQFGDLNAISFLEVEGSFNVEQTMVLVDDLVDWLKSRRHFRSPFFAESIIGPAYLDKSNNRYAPKLAAAVKAWEALEDQFNTKLSPKQNLQRWLRLHANEYGLADDDGKPRESTIEEIAKIANWSLIGGAPKVIEEIPVPKIEGPREDFSADLDGEIPF</sequence>
<reference evidence="2" key="1">
    <citation type="journal article" date="2011" name="J. Bacteriol.">
        <title>Genome sequences of eight morphologically diverse alphaproteobacteria.</title>
        <authorList>
            <consortium name="US DOE Joint Genome Institute"/>
            <person name="Brown P.J."/>
            <person name="Kysela D.T."/>
            <person name="Buechlein A."/>
            <person name="Hemmerich C."/>
            <person name="Brun Y.V."/>
        </authorList>
    </citation>
    <scope>NUCLEOTIDE SEQUENCE [LARGE SCALE GENOMIC DNA]</scope>
    <source>
        <strain evidence="2">ATCC 49814 / DSM 5838 / IFAM 1418</strain>
    </source>
</reference>
<dbReference type="OrthoDB" id="7926522at2"/>
<accession>C6XNR8</accession>
<evidence type="ECO:0000313" key="2">
    <source>
        <dbReference type="Proteomes" id="UP000002745"/>
    </source>
</evidence>
<dbReference type="eggNOG" id="ENOG503322C">
    <property type="taxonomic scope" value="Bacteria"/>
</dbReference>
<organism evidence="1 2">
    <name type="scientific">Hirschia baltica (strain ATCC 49814 / DSM 5838 / IFAM 1418)</name>
    <dbReference type="NCBI Taxonomy" id="582402"/>
    <lineage>
        <taxon>Bacteria</taxon>
        <taxon>Pseudomonadati</taxon>
        <taxon>Pseudomonadota</taxon>
        <taxon>Alphaproteobacteria</taxon>
        <taxon>Hyphomonadales</taxon>
        <taxon>Hyphomonadaceae</taxon>
        <taxon>Hirschia</taxon>
    </lineage>
</organism>